<dbReference type="EMBL" id="PGFH01000001">
    <property type="protein sequence ID" value="PJJ81447.1"/>
    <property type="molecule type" value="Genomic_DNA"/>
</dbReference>
<dbReference type="GO" id="GO:0015098">
    <property type="term" value="F:molybdate ion transmembrane transporter activity"/>
    <property type="evidence" value="ECO:0007669"/>
    <property type="project" value="UniProtKB-UniRule"/>
</dbReference>
<feature type="transmembrane region" description="Helical" evidence="9">
    <location>
        <begin position="80"/>
        <end position="106"/>
    </location>
</feature>
<sequence length="295" mass="30478">MSTSSRSAQTTDDAATRSAATRSAASRTTAAAGSGIPRLLYLPAALGFALLILPLVGLFLRADWPSVPAAIVSAEAQSALWLSLQTAFAATVLCLIVGIPLALVIARSGNRLAGLLRALTTLPLVMPPLVGGIALLYLLGRNGLVGSVLELWFGIRIPFTTGAVVIAQSFVALPFLVISVEGALRTAGTRYEAVAATLGAGRWTVFRRVTLPLIMPGVIAGTVLCFARALGEFGATALFAGNAAGTTRTMPLAIYTAFNGAGVSQDSAIALSLLLVVVGIVILLLLRSWRPTAER</sequence>
<keyword evidence="7 9" id="KW-1133">Transmembrane helix</keyword>
<feature type="transmembrane region" description="Helical" evidence="9">
    <location>
        <begin position="159"/>
        <end position="180"/>
    </location>
</feature>
<keyword evidence="5 10" id="KW-0500">Molybdenum</keyword>
<keyword evidence="3 9" id="KW-0813">Transport</keyword>
<dbReference type="InterPro" id="IPR006469">
    <property type="entry name" value="NifC_ABC_porter"/>
</dbReference>
<dbReference type="GO" id="GO:0005886">
    <property type="term" value="C:plasma membrane"/>
    <property type="evidence" value="ECO:0007669"/>
    <property type="project" value="UniProtKB-SubCell"/>
</dbReference>
<feature type="domain" description="ABC transmembrane type-1" evidence="12">
    <location>
        <begin position="80"/>
        <end position="286"/>
    </location>
</feature>
<evidence type="ECO:0000313" key="14">
    <source>
        <dbReference type="Proteomes" id="UP000231742"/>
    </source>
</evidence>
<comment type="caution">
    <text evidence="13">The sequence shown here is derived from an EMBL/GenBank/DDBJ whole genome shotgun (WGS) entry which is preliminary data.</text>
</comment>
<dbReference type="AlphaFoldDB" id="A0A2M9D6U9"/>
<evidence type="ECO:0000259" key="12">
    <source>
        <dbReference type="PROSITE" id="PS50928"/>
    </source>
</evidence>
<keyword evidence="8 9" id="KW-0472">Membrane</keyword>
<dbReference type="InterPro" id="IPR000515">
    <property type="entry name" value="MetI-like"/>
</dbReference>
<dbReference type="PROSITE" id="PS50928">
    <property type="entry name" value="ABC_TM1"/>
    <property type="match status" value="1"/>
</dbReference>
<feature type="transmembrane region" description="Helical" evidence="9">
    <location>
        <begin position="268"/>
        <end position="286"/>
    </location>
</feature>
<name>A0A2M9D6U9_9MICO</name>
<dbReference type="SUPFAM" id="SSF161098">
    <property type="entry name" value="MetI-like"/>
    <property type="match status" value="1"/>
</dbReference>
<evidence type="ECO:0000256" key="9">
    <source>
        <dbReference type="RuleBase" id="RU363032"/>
    </source>
</evidence>
<dbReference type="NCBIfam" id="TIGR02141">
    <property type="entry name" value="modB_ABC"/>
    <property type="match status" value="1"/>
</dbReference>
<feature type="transmembrane region" description="Helical" evidence="9">
    <location>
        <begin position="209"/>
        <end position="230"/>
    </location>
</feature>
<dbReference type="Gene3D" id="1.10.3720.10">
    <property type="entry name" value="MetI-like"/>
    <property type="match status" value="1"/>
</dbReference>
<keyword evidence="14" id="KW-1185">Reference proteome</keyword>
<dbReference type="NCBIfam" id="TIGR01581">
    <property type="entry name" value="Mo_ABC_porter"/>
    <property type="match status" value="1"/>
</dbReference>
<feature type="transmembrane region" description="Helical" evidence="9">
    <location>
        <begin position="118"/>
        <end position="139"/>
    </location>
</feature>
<evidence type="ECO:0000256" key="11">
    <source>
        <dbReference type="SAM" id="MobiDB-lite"/>
    </source>
</evidence>
<keyword evidence="4 10" id="KW-1003">Cell membrane</keyword>
<dbReference type="PANTHER" id="PTHR30183:SF3">
    <property type="entry name" value="MOLYBDENUM TRANSPORT SYSTEM PERMEASE PROTEIN MODB"/>
    <property type="match status" value="1"/>
</dbReference>
<feature type="transmembrane region" description="Helical" evidence="9">
    <location>
        <begin position="39"/>
        <end position="60"/>
    </location>
</feature>
<keyword evidence="6 9" id="KW-0812">Transmembrane</keyword>
<evidence type="ECO:0000256" key="10">
    <source>
        <dbReference type="RuleBase" id="RU365097"/>
    </source>
</evidence>
<reference evidence="13 14" key="1">
    <citation type="submission" date="2017-11" db="EMBL/GenBank/DDBJ databases">
        <title>Genomic Encyclopedia of Archaeal and Bacterial Type Strains, Phase II (KMG-II): From Individual Species to Whole Genera.</title>
        <authorList>
            <person name="Goeker M."/>
        </authorList>
    </citation>
    <scope>NUCLEOTIDE SEQUENCE [LARGE SCALE GENOMIC DNA]</scope>
    <source>
        <strain evidence="13 14">DSM 16400</strain>
    </source>
</reference>
<comment type="similarity">
    <text evidence="2 10">Belongs to the binding-protein-dependent transport system permease family. CysTW subfamily.</text>
</comment>
<dbReference type="InterPro" id="IPR011867">
    <property type="entry name" value="ModB_ABC"/>
</dbReference>
<evidence type="ECO:0000256" key="7">
    <source>
        <dbReference type="ARBA" id="ARBA00022989"/>
    </source>
</evidence>
<dbReference type="PANTHER" id="PTHR30183">
    <property type="entry name" value="MOLYBDENUM TRANSPORT SYSTEM PERMEASE PROTEIN MODB"/>
    <property type="match status" value="1"/>
</dbReference>
<evidence type="ECO:0000256" key="2">
    <source>
        <dbReference type="ARBA" id="ARBA00007069"/>
    </source>
</evidence>
<organism evidence="13 14">
    <name type="scientific">Salinibacterium amurskyense</name>
    <dbReference type="NCBI Taxonomy" id="205941"/>
    <lineage>
        <taxon>Bacteria</taxon>
        <taxon>Bacillati</taxon>
        <taxon>Actinomycetota</taxon>
        <taxon>Actinomycetes</taxon>
        <taxon>Micrococcales</taxon>
        <taxon>Microbacteriaceae</taxon>
        <taxon>Salinibacterium</taxon>
    </lineage>
</organism>
<evidence type="ECO:0000256" key="6">
    <source>
        <dbReference type="ARBA" id="ARBA00022692"/>
    </source>
</evidence>
<evidence type="ECO:0000256" key="5">
    <source>
        <dbReference type="ARBA" id="ARBA00022505"/>
    </source>
</evidence>
<feature type="region of interest" description="Disordered" evidence="11">
    <location>
        <begin position="1"/>
        <end position="22"/>
    </location>
</feature>
<dbReference type="Proteomes" id="UP000231742">
    <property type="component" value="Unassembled WGS sequence"/>
</dbReference>
<protein>
    <recommendedName>
        <fullName evidence="10">Molybdenum transport system permease</fullName>
    </recommendedName>
</protein>
<evidence type="ECO:0000256" key="8">
    <source>
        <dbReference type="ARBA" id="ARBA00023136"/>
    </source>
</evidence>
<evidence type="ECO:0000313" key="13">
    <source>
        <dbReference type="EMBL" id="PJJ81447.1"/>
    </source>
</evidence>
<evidence type="ECO:0000256" key="3">
    <source>
        <dbReference type="ARBA" id="ARBA00022448"/>
    </source>
</evidence>
<evidence type="ECO:0000256" key="1">
    <source>
        <dbReference type="ARBA" id="ARBA00004651"/>
    </source>
</evidence>
<comment type="subcellular location">
    <subcellularLocation>
        <location evidence="1 9">Cell membrane</location>
        <topology evidence="1 9">Multi-pass membrane protein</topology>
    </subcellularLocation>
</comment>
<accession>A0A2M9D6U9</accession>
<dbReference type="CDD" id="cd06261">
    <property type="entry name" value="TM_PBP2"/>
    <property type="match status" value="1"/>
</dbReference>
<gene>
    <name evidence="13" type="ORF">CLV85_0624</name>
</gene>
<dbReference type="Pfam" id="PF00528">
    <property type="entry name" value="BPD_transp_1"/>
    <property type="match status" value="1"/>
</dbReference>
<proteinExistence type="inferred from homology"/>
<evidence type="ECO:0000256" key="4">
    <source>
        <dbReference type="ARBA" id="ARBA00022475"/>
    </source>
</evidence>
<dbReference type="InterPro" id="IPR035906">
    <property type="entry name" value="MetI-like_sf"/>
</dbReference>
<comment type="function">
    <text evidence="10">Part of the binding-protein-dependent transport system for molybdenum; probably responsible for the translocation of the substrate across the membrane.</text>
</comment>